<organism evidence="1 2">
    <name type="scientific">Porphyromonas macacae</name>
    <dbReference type="NCBI Taxonomy" id="28115"/>
    <lineage>
        <taxon>Bacteria</taxon>
        <taxon>Pseudomonadati</taxon>
        <taxon>Bacteroidota</taxon>
        <taxon>Bacteroidia</taxon>
        <taxon>Bacteroidales</taxon>
        <taxon>Porphyromonadaceae</taxon>
        <taxon>Porphyromonas</taxon>
    </lineage>
</organism>
<gene>
    <name evidence="1" type="ORF">HQ47_06600</name>
</gene>
<evidence type="ECO:0000313" key="2">
    <source>
        <dbReference type="Proteomes" id="UP000030103"/>
    </source>
</evidence>
<dbReference type="AlphaFoldDB" id="A0A0A2E4U1"/>
<evidence type="ECO:0008006" key="3">
    <source>
        <dbReference type="Google" id="ProtNLM"/>
    </source>
</evidence>
<dbReference type="Proteomes" id="UP000030103">
    <property type="component" value="Unassembled WGS sequence"/>
</dbReference>
<name>A0A0A2E4U1_9PORP</name>
<proteinExistence type="predicted"/>
<accession>A0A0A2E4U1</accession>
<reference evidence="1 2" key="1">
    <citation type="submission" date="2014-09" db="EMBL/GenBank/DDBJ databases">
        <title>Draft Genome Sequence of Porphyromonas macacae COT-192_OH2859.</title>
        <authorList>
            <person name="Wallis C."/>
            <person name="Deusch O."/>
            <person name="O'Flynn C."/>
            <person name="Davis I."/>
            <person name="Horsfall A."/>
            <person name="Kirkwood N."/>
            <person name="Harris S."/>
            <person name="Eisen J.A."/>
            <person name="Coil D.A."/>
            <person name="Darling A.E."/>
            <person name="Jospin G."/>
            <person name="Alexiev A."/>
        </authorList>
    </citation>
    <scope>NUCLEOTIDE SEQUENCE [LARGE SCALE GENOMIC DNA]</scope>
    <source>
        <strain evidence="2">COT-192 OH2859</strain>
    </source>
</reference>
<evidence type="ECO:0000313" key="1">
    <source>
        <dbReference type="EMBL" id="KGN73903.1"/>
    </source>
</evidence>
<protein>
    <recommendedName>
        <fullName evidence="3">Lipoprotein</fullName>
    </recommendedName>
</protein>
<dbReference type="PROSITE" id="PS51257">
    <property type="entry name" value="PROKAR_LIPOPROTEIN"/>
    <property type="match status" value="1"/>
</dbReference>
<keyword evidence="2" id="KW-1185">Reference proteome</keyword>
<comment type="caution">
    <text evidence="1">The sequence shown here is derived from an EMBL/GenBank/DDBJ whole genome shotgun (WGS) entry which is preliminary data.</text>
</comment>
<dbReference type="RefSeq" id="WP_036874111.1">
    <property type="nucleotide sequence ID" value="NZ_JRFA01000017.1"/>
</dbReference>
<sequence length="269" mass="31058">MLKKIKHIYPLFLLWITAVLLLSGCASDTETEPEIGRNGIVNPFLKNWDYNMDFILNWESLRGTKPAVNYQNTGISFKTNNLDFPLITYNFFEDTGKINLAYIETLYEENIYRDHLEPQMIRNKFKLITGRELPVEIKQIYSDQIYYRKDMDIYAWVVKNNAVVDTRDGAFIYKHAIYFSSGKQLKEEGERKYKTISVGESIKINAKLSTVKIWGTFLQLNGQTNKAVNIIAEQNGNNAVVTGMKPGLAIVYAENDNANDYFYLQVKAR</sequence>
<dbReference type="EMBL" id="JRFA01000017">
    <property type="protein sequence ID" value="KGN73903.1"/>
    <property type="molecule type" value="Genomic_DNA"/>
</dbReference>